<feature type="domain" description="Helix-turn-helix" evidence="1">
    <location>
        <begin position="13"/>
        <end position="61"/>
    </location>
</feature>
<dbReference type="InterPro" id="IPR001387">
    <property type="entry name" value="Cro/C1-type_HTH"/>
</dbReference>
<dbReference type="AlphaFoldDB" id="A0A1D9MCL7"/>
<accession>A0A1D9MCL7</accession>
<dbReference type="CDD" id="cd00093">
    <property type="entry name" value="HTH_XRE"/>
    <property type="match status" value="1"/>
</dbReference>
<dbReference type="SUPFAM" id="SSF46955">
    <property type="entry name" value="Putative DNA-binding domain"/>
    <property type="match status" value="1"/>
</dbReference>
<name>A0A1D9MCL7_9RHOB</name>
<dbReference type="Gene3D" id="1.10.10.10">
    <property type="entry name" value="Winged helix-like DNA-binding domain superfamily/Winged helix DNA-binding domain"/>
    <property type="match status" value="1"/>
</dbReference>
<reference evidence="2 3" key="1">
    <citation type="submission" date="2016-10" db="EMBL/GenBank/DDBJ databases">
        <title>Rhodobacter sp. LPB0142, isolated from sea water.</title>
        <authorList>
            <person name="Kim E."/>
            <person name="Yi H."/>
        </authorList>
    </citation>
    <scope>NUCLEOTIDE SEQUENCE [LARGE SCALE GENOMIC DNA]</scope>
    <source>
        <strain evidence="2 3">LPB0142</strain>
    </source>
</reference>
<evidence type="ECO:0000313" key="2">
    <source>
        <dbReference type="EMBL" id="AOZ69581.1"/>
    </source>
</evidence>
<dbReference type="Proteomes" id="UP000176562">
    <property type="component" value="Chromosome"/>
</dbReference>
<proteinExistence type="predicted"/>
<dbReference type="EMBL" id="CP017781">
    <property type="protein sequence ID" value="AOZ69581.1"/>
    <property type="molecule type" value="Genomic_DNA"/>
</dbReference>
<sequence>MAEQQEADIFEGYLTREQLAEKLGVTRDTVARWSTQGIGPDLIKVGRKVFYHEDAIREWLKTPVVRKG</sequence>
<dbReference type="Pfam" id="PF12728">
    <property type="entry name" value="HTH_17"/>
    <property type="match status" value="1"/>
</dbReference>
<dbReference type="InterPro" id="IPR009061">
    <property type="entry name" value="DNA-bd_dom_put_sf"/>
</dbReference>
<gene>
    <name evidence="2" type="ORF">LPB142_09855</name>
</gene>
<dbReference type="STRING" id="1850250.LPB142_09855"/>
<organism evidence="2 3">
    <name type="scientific">Rhodobacter xanthinilyticus</name>
    <dbReference type="NCBI Taxonomy" id="1850250"/>
    <lineage>
        <taxon>Bacteria</taxon>
        <taxon>Pseudomonadati</taxon>
        <taxon>Pseudomonadota</taxon>
        <taxon>Alphaproteobacteria</taxon>
        <taxon>Rhodobacterales</taxon>
        <taxon>Rhodobacter group</taxon>
        <taxon>Rhodobacter</taxon>
    </lineage>
</organism>
<evidence type="ECO:0000259" key="1">
    <source>
        <dbReference type="Pfam" id="PF12728"/>
    </source>
</evidence>
<dbReference type="InterPro" id="IPR041657">
    <property type="entry name" value="HTH_17"/>
</dbReference>
<protein>
    <recommendedName>
        <fullName evidence="1">Helix-turn-helix domain-containing protein</fullName>
    </recommendedName>
</protein>
<evidence type="ECO:0000313" key="3">
    <source>
        <dbReference type="Proteomes" id="UP000176562"/>
    </source>
</evidence>
<dbReference type="InterPro" id="IPR036388">
    <property type="entry name" value="WH-like_DNA-bd_sf"/>
</dbReference>
<keyword evidence="3" id="KW-1185">Reference proteome</keyword>
<dbReference type="RefSeq" id="WP_071166268.1">
    <property type="nucleotide sequence ID" value="NZ_CP017781.1"/>
</dbReference>
<dbReference type="KEGG" id="rhp:LPB142_09855"/>